<organism evidence="2 3">
    <name type="scientific">Desulfamplus magnetovallimortis</name>
    <dbReference type="NCBI Taxonomy" id="1246637"/>
    <lineage>
        <taxon>Bacteria</taxon>
        <taxon>Pseudomonadati</taxon>
        <taxon>Thermodesulfobacteriota</taxon>
        <taxon>Desulfobacteria</taxon>
        <taxon>Desulfobacterales</taxon>
        <taxon>Desulfobacteraceae</taxon>
        <taxon>Desulfamplus</taxon>
    </lineage>
</organism>
<gene>
    <name evidence="2" type="ORF">MTBBW1_2030062</name>
</gene>
<evidence type="ECO:0008006" key="4">
    <source>
        <dbReference type="Google" id="ProtNLM"/>
    </source>
</evidence>
<dbReference type="EMBL" id="FWEV01000117">
    <property type="protein sequence ID" value="SLM29972.1"/>
    <property type="molecule type" value="Genomic_DNA"/>
</dbReference>
<dbReference type="AlphaFoldDB" id="A0A1W1HC43"/>
<reference evidence="2 3" key="1">
    <citation type="submission" date="2017-03" db="EMBL/GenBank/DDBJ databases">
        <authorList>
            <person name="Afonso C.L."/>
            <person name="Miller P.J."/>
            <person name="Scott M.A."/>
            <person name="Spackman E."/>
            <person name="Goraichik I."/>
            <person name="Dimitrov K.M."/>
            <person name="Suarez D.L."/>
            <person name="Swayne D.E."/>
        </authorList>
    </citation>
    <scope>NUCLEOTIDE SEQUENCE [LARGE SCALE GENOMIC DNA]</scope>
    <source>
        <strain evidence="2">PRJEB14757</strain>
    </source>
</reference>
<keyword evidence="1" id="KW-1133">Transmembrane helix</keyword>
<name>A0A1W1HC43_9BACT</name>
<sequence>MKQFIYNILWFGFCLILINMILFSITYAVYLRPYENVDLTYRTYLLSDSHGLALADLMENDGIFNFSAGSDSYVDMLRKLKYLINHSHVKKIILTVDDHQLSPYRNLSNNLDRSLFFASRQDFSNIFEFFKCNLKRYCVLLNPKSRDILDSWFESLFTDRKNVRKWKDVPENEKDRRSLARVNVQFRYKKQADLLLTSLNQIIALCRMHDIEIVGIKYPLSKNFIRVKGDRRFFADDVLNYYDLKVYDFEELFKERDDYFLNTDHLNSEGGRAFAEVLLNHVIRHEEGIYGQALLF</sequence>
<protein>
    <recommendedName>
        <fullName evidence="4">SGNH/GDSL hydrolase family protein</fullName>
    </recommendedName>
</protein>
<feature type="transmembrane region" description="Helical" evidence="1">
    <location>
        <begin position="7"/>
        <end position="30"/>
    </location>
</feature>
<evidence type="ECO:0000313" key="2">
    <source>
        <dbReference type="EMBL" id="SLM29972.1"/>
    </source>
</evidence>
<evidence type="ECO:0000313" key="3">
    <source>
        <dbReference type="Proteomes" id="UP000191931"/>
    </source>
</evidence>
<dbReference type="Proteomes" id="UP000191931">
    <property type="component" value="Unassembled WGS sequence"/>
</dbReference>
<evidence type="ECO:0000256" key="1">
    <source>
        <dbReference type="SAM" id="Phobius"/>
    </source>
</evidence>
<keyword evidence="3" id="KW-1185">Reference proteome</keyword>
<proteinExistence type="predicted"/>
<accession>A0A1W1HC43</accession>
<keyword evidence="1" id="KW-0812">Transmembrane</keyword>
<dbReference type="STRING" id="1246637.MTBBW1_2030062"/>
<keyword evidence="1" id="KW-0472">Membrane</keyword>